<evidence type="ECO:0000256" key="1">
    <source>
        <dbReference type="SAM" id="Phobius"/>
    </source>
</evidence>
<reference evidence="2" key="1">
    <citation type="submission" date="2014-05" db="EMBL/GenBank/DDBJ databases">
        <authorList>
            <person name="Chronopoulou M."/>
        </authorList>
    </citation>
    <scope>NUCLEOTIDE SEQUENCE</scope>
    <source>
        <tissue evidence="2">Whole organism</tissue>
    </source>
</reference>
<evidence type="ECO:0000313" key="2">
    <source>
        <dbReference type="EMBL" id="CDW37965.1"/>
    </source>
</evidence>
<keyword evidence="1" id="KW-1133">Transmembrane helix</keyword>
<sequence length="89" mass="10592">DIIKRLVRTFCLIIYYLLIIAIFTGRGGARDLHNYFTSSTYRHINDKTMITALYIIRNLKQEKYIVSGLRVKEPQVKNEILFYLTLRHI</sequence>
<keyword evidence="1" id="KW-0472">Membrane</keyword>
<feature type="non-terminal residue" evidence="2">
    <location>
        <position position="1"/>
    </location>
</feature>
<protein>
    <submittedName>
        <fullName evidence="2">Uncharacterized protein</fullName>
    </submittedName>
</protein>
<dbReference type="EMBL" id="HACA01020604">
    <property type="protein sequence ID" value="CDW37965.1"/>
    <property type="molecule type" value="Transcribed_RNA"/>
</dbReference>
<dbReference type="AlphaFoldDB" id="A0A0K2UIU8"/>
<proteinExistence type="predicted"/>
<keyword evidence="1" id="KW-0812">Transmembrane</keyword>
<accession>A0A0K2UIU8</accession>
<organism evidence="2">
    <name type="scientific">Lepeophtheirus salmonis</name>
    <name type="common">Salmon louse</name>
    <name type="synonym">Caligus salmonis</name>
    <dbReference type="NCBI Taxonomy" id="72036"/>
    <lineage>
        <taxon>Eukaryota</taxon>
        <taxon>Metazoa</taxon>
        <taxon>Ecdysozoa</taxon>
        <taxon>Arthropoda</taxon>
        <taxon>Crustacea</taxon>
        <taxon>Multicrustacea</taxon>
        <taxon>Hexanauplia</taxon>
        <taxon>Copepoda</taxon>
        <taxon>Siphonostomatoida</taxon>
        <taxon>Caligidae</taxon>
        <taxon>Lepeophtheirus</taxon>
    </lineage>
</organism>
<feature type="transmembrane region" description="Helical" evidence="1">
    <location>
        <begin position="6"/>
        <end position="25"/>
    </location>
</feature>
<name>A0A0K2UIU8_LEPSM</name>